<gene>
    <name evidence="2" type="ORF">BHAOGJBA_1653</name>
</gene>
<proteinExistence type="predicted"/>
<evidence type="ECO:0000313" key="2">
    <source>
        <dbReference type="EMBL" id="GJD88140.1"/>
    </source>
</evidence>
<keyword evidence="3" id="KW-1185">Reference proteome</keyword>
<name>A0AAV4ZK08_9HYPH</name>
<dbReference type="AlphaFoldDB" id="A0AAV4ZK08"/>
<evidence type="ECO:0000259" key="1">
    <source>
        <dbReference type="Pfam" id="PF06114"/>
    </source>
</evidence>
<dbReference type="InterPro" id="IPR010359">
    <property type="entry name" value="IrrE_HExxH"/>
</dbReference>
<dbReference type="PANTHER" id="PTHR43236:SF2">
    <property type="entry name" value="BLL0069 PROTEIN"/>
    <property type="match status" value="1"/>
</dbReference>
<sequence>MLDLVKGIDAADRYPVDVEALIIDYSRNVWPGDPVLEIVSEELEGFEGALVPVREKGGWLIISNSAARDGRRRFTVAHEVGHYLLHRHLLPPDGIRCKADSVGRAAGQDIEKEADEFAATLLMPSHDLRRQIDPKAKPTLDELGALADRYGVSLTAAVLRWLRHTERRSVMVVSTEGFALWGRSSEAAFKTGRYFKTSGEPLEIPATSGAAQPHLVDECRAGIAHPAGVWFDEEVEEFTVHAAAFDQAITLLHLGEARPRWSMPVEEVEPDVVDRFASLKRIR</sequence>
<dbReference type="InterPro" id="IPR052345">
    <property type="entry name" value="Rad_response_metalloprotease"/>
</dbReference>
<dbReference type="PANTHER" id="PTHR43236">
    <property type="entry name" value="ANTITOXIN HIGA1"/>
    <property type="match status" value="1"/>
</dbReference>
<accession>A0AAV4ZK08</accession>
<feature type="domain" description="IrrE N-terminal-like" evidence="1">
    <location>
        <begin position="38"/>
        <end position="161"/>
    </location>
</feature>
<protein>
    <recommendedName>
        <fullName evidence="1">IrrE N-terminal-like domain-containing protein</fullName>
    </recommendedName>
</protein>
<dbReference type="RefSeq" id="WP_197430713.1">
    <property type="nucleotide sequence ID" value="NZ_BPQO01000005.1"/>
</dbReference>
<reference evidence="2" key="1">
    <citation type="journal article" date="2016" name="Front. Microbiol.">
        <title>Genome Sequence of the Piezophilic, Mesophilic Sulfate-Reducing Bacterium Desulfovibrio indicus J2T.</title>
        <authorList>
            <person name="Cao J."/>
            <person name="Maignien L."/>
            <person name="Shao Z."/>
            <person name="Alain K."/>
            <person name="Jebbar M."/>
        </authorList>
    </citation>
    <scope>NUCLEOTIDE SEQUENCE</scope>
    <source>
        <strain evidence="2">DSM 16372</strain>
    </source>
</reference>
<evidence type="ECO:0000313" key="3">
    <source>
        <dbReference type="Proteomes" id="UP001055247"/>
    </source>
</evidence>
<dbReference type="Gene3D" id="1.10.10.2910">
    <property type="match status" value="1"/>
</dbReference>
<reference evidence="2" key="2">
    <citation type="submission" date="2021-08" db="EMBL/GenBank/DDBJ databases">
        <authorList>
            <person name="Tani A."/>
            <person name="Ola A."/>
            <person name="Ogura Y."/>
            <person name="Katsura K."/>
            <person name="Hayashi T."/>
        </authorList>
    </citation>
    <scope>NUCLEOTIDE SEQUENCE</scope>
    <source>
        <strain evidence="2">DSM 16372</strain>
    </source>
</reference>
<dbReference type="Pfam" id="PF06114">
    <property type="entry name" value="Peptidase_M78"/>
    <property type="match status" value="1"/>
</dbReference>
<organism evidence="2 3">
    <name type="scientific">Methylobacterium hispanicum</name>
    <dbReference type="NCBI Taxonomy" id="270350"/>
    <lineage>
        <taxon>Bacteria</taxon>
        <taxon>Pseudomonadati</taxon>
        <taxon>Pseudomonadota</taxon>
        <taxon>Alphaproteobacteria</taxon>
        <taxon>Hyphomicrobiales</taxon>
        <taxon>Methylobacteriaceae</taxon>
        <taxon>Methylobacterium</taxon>
    </lineage>
</organism>
<comment type="caution">
    <text evidence="2">The sequence shown here is derived from an EMBL/GenBank/DDBJ whole genome shotgun (WGS) entry which is preliminary data.</text>
</comment>
<dbReference type="Proteomes" id="UP001055247">
    <property type="component" value="Unassembled WGS sequence"/>
</dbReference>
<dbReference type="EMBL" id="BPQO01000005">
    <property type="protein sequence ID" value="GJD88140.1"/>
    <property type="molecule type" value="Genomic_DNA"/>
</dbReference>